<dbReference type="PANTHER" id="PTHR21368">
    <property type="entry name" value="50S RIBOSOMAL PROTEIN L9"/>
    <property type="match status" value="1"/>
</dbReference>
<dbReference type="GO" id="GO:0003735">
    <property type="term" value="F:structural constituent of ribosome"/>
    <property type="evidence" value="ECO:0007669"/>
    <property type="project" value="InterPro"/>
</dbReference>
<feature type="domain" description="Ribosomal protein L9" evidence="9">
    <location>
        <begin position="13"/>
        <end position="40"/>
    </location>
</feature>
<evidence type="ECO:0000259" key="9">
    <source>
        <dbReference type="PROSITE" id="PS00651"/>
    </source>
</evidence>
<dbReference type="GO" id="GO:1990904">
    <property type="term" value="C:ribonucleoprotein complex"/>
    <property type="evidence" value="ECO:0007669"/>
    <property type="project" value="UniProtKB-KW"/>
</dbReference>
<name>A0A212KEB9_9DELT</name>
<keyword evidence="3 7" id="KW-0694">RNA-binding</keyword>
<dbReference type="SUPFAM" id="SSF55653">
    <property type="entry name" value="Ribosomal protein L9 C-domain"/>
    <property type="match status" value="1"/>
</dbReference>
<dbReference type="NCBIfam" id="TIGR00158">
    <property type="entry name" value="L9"/>
    <property type="match status" value="1"/>
</dbReference>
<dbReference type="PROSITE" id="PS00651">
    <property type="entry name" value="RIBOSOMAL_L9"/>
    <property type="match status" value="1"/>
</dbReference>
<evidence type="ECO:0000256" key="8">
    <source>
        <dbReference type="SAM" id="MobiDB-lite"/>
    </source>
</evidence>
<keyword evidence="5 7" id="KW-0687">Ribonucleoprotein</keyword>
<comment type="function">
    <text evidence="7">Binds to the 23S rRNA.</text>
</comment>
<keyword evidence="2 7" id="KW-0699">rRNA-binding</keyword>
<organism evidence="10">
    <name type="scientific">uncultured delta proteobacterium</name>
    <dbReference type="NCBI Taxonomy" id="34034"/>
    <lineage>
        <taxon>Bacteria</taxon>
        <taxon>Deltaproteobacteria</taxon>
        <taxon>environmental samples</taxon>
    </lineage>
</organism>
<accession>A0A212KEB9</accession>
<dbReference type="InterPro" id="IPR036935">
    <property type="entry name" value="Ribosomal_bL9_N_sf"/>
</dbReference>
<dbReference type="InterPro" id="IPR009027">
    <property type="entry name" value="Ribosomal_bL9/RNase_H1_N"/>
</dbReference>
<feature type="compositionally biased region" description="Low complexity" evidence="8">
    <location>
        <begin position="157"/>
        <end position="177"/>
    </location>
</feature>
<dbReference type="SUPFAM" id="SSF55658">
    <property type="entry name" value="L9 N-domain-like"/>
    <property type="match status" value="1"/>
</dbReference>
<protein>
    <recommendedName>
        <fullName evidence="6 7">Large ribosomal subunit protein bL9</fullName>
    </recommendedName>
</protein>
<dbReference type="InterPro" id="IPR036791">
    <property type="entry name" value="Ribosomal_bL9_C_sf"/>
</dbReference>
<dbReference type="GO" id="GO:0019843">
    <property type="term" value="F:rRNA binding"/>
    <property type="evidence" value="ECO:0007669"/>
    <property type="project" value="UniProtKB-UniRule"/>
</dbReference>
<comment type="similarity">
    <text evidence="1 7">Belongs to the bacterial ribosomal protein bL9 family.</text>
</comment>
<feature type="region of interest" description="Disordered" evidence="8">
    <location>
        <begin position="147"/>
        <end position="177"/>
    </location>
</feature>
<evidence type="ECO:0000256" key="7">
    <source>
        <dbReference type="HAMAP-Rule" id="MF_00503"/>
    </source>
</evidence>
<gene>
    <name evidence="7 10" type="primary">rplI</name>
    <name evidence="10" type="ORF">KL86DPRO_60025</name>
</gene>
<dbReference type="InterPro" id="IPR020070">
    <property type="entry name" value="Ribosomal_bL9_N"/>
</dbReference>
<evidence type="ECO:0000313" key="10">
    <source>
        <dbReference type="EMBL" id="SBW10084.1"/>
    </source>
</evidence>
<dbReference type="Pfam" id="PF01281">
    <property type="entry name" value="Ribosomal_L9_N"/>
    <property type="match status" value="1"/>
</dbReference>
<dbReference type="InterPro" id="IPR020594">
    <property type="entry name" value="Ribosomal_bL9_bac/chp"/>
</dbReference>
<dbReference type="HAMAP" id="MF_00503">
    <property type="entry name" value="Ribosomal_bL9"/>
    <property type="match status" value="1"/>
</dbReference>
<dbReference type="InterPro" id="IPR020069">
    <property type="entry name" value="Ribosomal_bL9_C"/>
</dbReference>
<keyword evidence="4 7" id="KW-0689">Ribosomal protein</keyword>
<dbReference type="Gene3D" id="3.10.430.100">
    <property type="entry name" value="Ribosomal protein L9, C-terminal domain"/>
    <property type="match status" value="1"/>
</dbReference>
<proteinExistence type="inferred from homology"/>
<dbReference type="InterPro" id="IPR000244">
    <property type="entry name" value="Ribosomal_bL9"/>
</dbReference>
<dbReference type="Pfam" id="PF03948">
    <property type="entry name" value="Ribosomal_L9_C"/>
    <property type="match status" value="1"/>
</dbReference>
<dbReference type="GO" id="GO:0006412">
    <property type="term" value="P:translation"/>
    <property type="evidence" value="ECO:0007669"/>
    <property type="project" value="UniProtKB-UniRule"/>
</dbReference>
<dbReference type="EMBL" id="FLUQ01000006">
    <property type="protein sequence ID" value="SBW10084.1"/>
    <property type="molecule type" value="Genomic_DNA"/>
</dbReference>
<evidence type="ECO:0000256" key="4">
    <source>
        <dbReference type="ARBA" id="ARBA00022980"/>
    </source>
</evidence>
<evidence type="ECO:0000256" key="2">
    <source>
        <dbReference type="ARBA" id="ARBA00022730"/>
    </source>
</evidence>
<evidence type="ECO:0000256" key="1">
    <source>
        <dbReference type="ARBA" id="ARBA00010605"/>
    </source>
</evidence>
<sequence length="177" mass="19102">MQVILRADVENLGRLGDVVTVRPGYGRNYLLPQGMAMPATKANLKVFELERKKLQAEMDALRAAAGELGGRIKNADITITMRVGENNKLYGSVTSAVIADALAAKGIEIDRRRVIIDAPIRTVGEFPVRVRLHADVLAELTIKVQPEEHPVYDDEPAQPAAPAAVDAPAAGDVQSEQ</sequence>
<evidence type="ECO:0000256" key="6">
    <source>
        <dbReference type="ARBA" id="ARBA00035292"/>
    </source>
</evidence>
<reference evidence="10" key="1">
    <citation type="submission" date="2016-04" db="EMBL/GenBank/DDBJ databases">
        <authorList>
            <person name="Evans L.H."/>
            <person name="Alamgir A."/>
            <person name="Owens N."/>
            <person name="Weber N.D."/>
            <person name="Virtaneva K."/>
            <person name="Barbian K."/>
            <person name="Babar A."/>
            <person name="Rosenke K."/>
        </authorList>
    </citation>
    <scope>NUCLEOTIDE SEQUENCE</scope>
    <source>
        <strain evidence="10">86</strain>
    </source>
</reference>
<dbReference type="Gene3D" id="3.40.5.10">
    <property type="entry name" value="Ribosomal protein L9, N-terminal domain"/>
    <property type="match status" value="1"/>
</dbReference>
<evidence type="ECO:0000256" key="5">
    <source>
        <dbReference type="ARBA" id="ARBA00023274"/>
    </source>
</evidence>
<dbReference type="AlphaFoldDB" id="A0A212KEB9"/>
<dbReference type="GO" id="GO:0005840">
    <property type="term" value="C:ribosome"/>
    <property type="evidence" value="ECO:0007669"/>
    <property type="project" value="UniProtKB-KW"/>
</dbReference>
<evidence type="ECO:0000256" key="3">
    <source>
        <dbReference type="ARBA" id="ARBA00022884"/>
    </source>
</evidence>